<dbReference type="EMBL" id="JBHUJD010000022">
    <property type="protein sequence ID" value="MFD2311765.1"/>
    <property type="molecule type" value="Genomic_DNA"/>
</dbReference>
<sequence>MNDPSATKAVDLFKACLAILLGYLCFNLSTYIIVSPLISGLFAQSGYSNNTVLFIDLLSNTLAYSLAAFLACVFARRFVTFTGIGIAVLTLATYNVMIALPEIRAGSYQLWCILAVNFTVAGGTVIAIHLSKKSIGEPDSRDQPLERP</sequence>
<feature type="transmembrane region" description="Helical" evidence="1">
    <location>
        <begin position="108"/>
        <end position="131"/>
    </location>
</feature>
<evidence type="ECO:0000313" key="3">
    <source>
        <dbReference type="Proteomes" id="UP001597425"/>
    </source>
</evidence>
<keyword evidence="1" id="KW-1133">Transmembrane helix</keyword>
<keyword evidence="1" id="KW-0812">Transmembrane</keyword>
<name>A0ABW5EHL1_9GAMM</name>
<reference evidence="3" key="1">
    <citation type="journal article" date="2019" name="Int. J. Syst. Evol. Microbiol.">
        <title>The Global Catalogue of Microorganisms (GCM) 10K type strain sequencing project: providing services to taxonomists for standard genome sequencing and annotation.</title>
        <authorList>
            <consortium name="The Broad Institute Genomics Platform"/>
            <consortium name="The Broad Institute Genome Sequencing Center for Infectious Disease"/>
            <person name="Wu L."/>
            <person name="Ma J."/>
        </authorList>
    </citation>
    <scope>NUCLEOTIDE SEQUENCE [LARGE SCALE GENOMIC DNA]</scope>
    <source>
        <strain evidence="3">KCTC 12848</strain>
    </source>
</reference>
<feature type="transmembrane region" description="Helical" evidence="1">
    <location>
        <begin position="78"/>
        <end position="96"/>
    </location>
</feature>
<dbReference type="RefSeq" id="WP_265722367.1">
    <property type="nucleotide sequence ID" value="NZ_JAPIVK010000022.1"/>
</dbReference>
<keyword evidence="3" id="KW-1185">Reference proteome</keyword>
<comment type="caution">
    <text evidence="2">The sequence shown here is derived from an EMBL/GenBank/DDBJ whole genome shotgun (WGS) entry which is preliminary data.</text>
</comment>
<evidence type="ECO:0000313" key="2">
    <source>
        <dbReference type="EMBL" id="MFD2311765.1"/>
    </source>
</evidence>
<evidence type="ECO:0000256" key="1">
    <source>
        <dbReference type="SAM" id="Phobius"/>
    </source>
</evidence>
<dbReference type="Proteomes" id="UP001597425">
    <property type="component" value="Unassembled WGS sequence"/>
</dbReference>
<accession>A0ABW5EHL1</accession>
<protein>
    <submittedName>
        <fullName evidence="2">Uncharacterized protein</fullName>
    </submittedName>
</protein>
<feature type="transmembrane region" description="Helical" evidence="1">
    <location>
        <begin position="12"/>
        <end position="33"/>
    </location>
</feature>
<organism evidence="2 3">
    <name type="scientific">Microbulbifer halophilus</name>
    <dbReference type="NCBI Taxonomy" id="453963"/>
    <lineage>
        <taxon>Bacteria</taxon>
        <taxon>Pseudomonadati</taxon>
        <taxon>Pseudomonadota</taxon>
        <taxon>Gammaproteobacteria</taxon>
        <taxon>Cellvibrionales</taxon>
        <taxon>Microbulbiferaceae</taxon>
        <taxon>Microbulbifer</taxon>
    </lineage>
</organism>
<gene>
    <name evidence="2" type="ORF">ACFSKX_15155</name>
</gene>
<keyword evidence="1" id="KW-0472">Membrane</keyword>
<feature type="transmembrane region" description="Helical" evidence="1">
    <location>
        <begin position="53"/>
        <end position="71"/>
    </location>
</feature>
<proteinExistence type="predicted"/>